<evidence type="ECO:0000313" key="2">
    <source>
        <dbReference type="Proteomes" id="UP000659172"/>
    </source>
</evidence>
<protein>
    <submittedName>
        <fullName evidence="1">Phage tail protein</fullName>
    </submittedName>
</protein>
<sequence length="208" mass="22319">MSLTIKWGDVSGIQRTVNVLGRLNGAQKQLVLQRAVNHTGAKALTQVSRTLARQTGLPYGTIKSALKVRKAGGASISATSRTINVSEGASLVYEISSSGGDISLKYFGARETRAGVSAAPFGKRQQFAGSFIKGGRFPNRVAAKGLHGHVYRRAGKDRRPLDFLDSGVVIPSEMVKGATARVFMETVTKDLPDRVMHEIGFLVPGFFD</sequence>
<name>A0ABX2QE81_9HYPH</name>
<dbReference type="RefSeq" id="WP_176950043.1">
    <property type="nucleotide sequence ID" value="NZ_JABXYK010000006.1"/>
</dbReference>
<proteinExistence type="predicted"/>
<keyword evidence="2" id="KW-1185">Reference proteome</keyword>
<accession>A0ABX2QE81</accession>
<dbReference type="EMBL" id="JABXYK010000006">
    <property type="protein sequence ID" value="NVP56076.1"/>
    <property type="molecule type" value="Genomic_DNA"/>
</dbReference>
<organism evidence="1 2">
    <name type="scientific">Mycoplana rhizolycopersici</name>
    <dbReference type="NCBI Taxonomy" id="2746702"/>
    <lineage>
        <taxon>Bacteria</taxon>
        <taxon>Pseudomonadati</taxon>
        <taxon>Pseudomonadota</taxon>
        <taxon>Alphaproteobacteria</taxon>
        <taxon>Hyphomicrobiales</taxon>
        <taxon>Rhizobiaceae</taxon>
        <taxon>Mycoplana</taxon>
    </lineage>
</organism>
<gene>
    <name evidence="1" type="ORF">HV823_12520</name>
</gene>
<dbReference type="Proteomes" id="UP000659172">
    <property type="component" value="Unassembled WGS sequence"/>
</dbReference>
<dbReference type="Pfam" id="PF06763">
    <property type="entry name" value="Minor_tail_Z"/>
    <property type="match status" value="1"/>
</dbReference>
<dbReference type="InterPro" id="IPR010633">
    <property type="entry name" value="Phage_lambda_GpZ"/>
</dbReference>
<evidence type="ECO:0000313" key="1">
    <source>
        <dbReference type="EMBL" id="NVP56076.1"/>
    </source>
</evidence>
<comment type="caution">
    <text evidence="1">The sequence shown here is derived from an EMBL/GenBank/DDBJ whole genome shotgun (WGS) entry which is preliminary data.</text>
</comment>
<reference evidence="1 2" key="1">
    <citation type="submission" date="2020-06" db="EMBL/GenBank/DDBJ databases">
        <title>Rhizobium sp.nov. isolated from the tomato plant.</title>
        <authorList>
            <person name="Thin K.K."/>
            <person name="Zhang X."/>
            <person name="He S."/>
        </authorList>
    </citation>
    <scope>NUCLEOTIDE SEQUENCE [LARGE SCALE GENOMIC DNA]</scope>
    <source>
        <strain evidence="1 2">DBTS2</strain>
    </source>
</reference>